<comment type="caution">
    <text evidence="7">The sequence shown here is derived from an EMBL/GenBank/DDBJ whole genome shotgun (WGS) entry which is preliminary data.</text>
</comment>
<dbReference type="AlphaFoldDB" id="A0A9P9DKW9"/>
<name>A0A9P9DKW9_9PLEO</name>
<dbReference type="GO" id="GO:0032790">
    <property type="term" value="P:ribosome disassembly"/>
    <property type="evidence" value="ECO:0007669"/>
    <property type="project" value="TreeGrafter"/>
</dbReference>
<evidence type="ECO:0000313" key="7">
    <source>
        <dbReference type="EMBL" id="KAH7121043.1"/>
    </source>
</evidence>
<dbReference type="GO" id="GO:0070481">
    <property type="term" value="P:nuclear-transcribed mRNA catabolic process, non-stop decay"/>
    <property type="evidence" value="ECO:0007669"/>
    <property type="project" value="InterPro"/>
</dbReference>
<dbReference type="GO" id="GO:0046872">
    <property type="term" value="F:metal ion binding"/>
    <property type="evidence" value="ECO:0007669"/>
    <property type="project" value="UniProtKB-KW"/>
</dbReference>
<dbReference type="SMART" id="SM01194">
    <property type="entry name" value="eRF1_1"/>
    <property type="match status" value="1"/>
</dbReference>
<reference evidence="7" key="1">
    <citation type="journal article" date="2021" name="Nat. Commun.">
        <title>Genetic determinants of endophytism in the Arabidopsis root mycobiome.</title>
        <authorList>
            <person name="Mesny F."/>
            <person name="Miyauchi S."/>
            <person name="Thiergart T."/>
            <person name="Pickel B."/>
            <person name="Atanasova L."/>
            <person name="Karlsson M."/>
            <person name="Huettel B."/>
            <person name="Barry K.W."/>
            <person name="Haridas S."/>
            <person name="Chen C."/>
            <person name="Bauer D."/>
            <person name="Andreopoulos W."/>
            <person name="Pangilinan J."/>
            <person name="LaButti K."/>
            <person name="Riley R."/>
            <person name="Lipzen A."/>
            <person name="Clum A."/>
            <person name="Drula E."/>
            <person name="Henrissat B."/>
            <person name="Kohler A."/>
            <person name="Grigoriev I.V."/>
            <person name="Martin F.M."/>
            <person name="Hacquard S."/>
        </authorList>
    </citation>
    <scope>NUCLEOTIDE SEQUENCE</scope>
    <source>
        <strain evidence="7">MPI-CAGE-CH-0243</strain>
    </source>
</reference>
<protein>
    <submittedName>
        <fullName evidence="7">Translation release factor eRF1</fullName>
    </submittedName>
</protein>
<dbReference type="InterPro" id="IPR005142">
    <property type="entry name" value="eRF1_3"/>
</dbReference>
<feature type="domain" description="eRF1/Pelota-like N-terminal" evidence="6">
    <location>
        <begin position="1"/>
        <end position="140"/>
    </location>
</feature>
<dbReference type="InterPro" id="IPR042226">
    <property type="entry name" value="eFR1_2_sf"/>
</dbReference>
<dbReference type="InterPro" id="IPR029064">
    <property type="entry name" value="Ribosomal_eL30-like_sf"/>
</dbReference>
<comment type="subcellular location">
    <subcellularLocation>
        <location evidence="2">Cytoplasm</location>
    </subcellularLocation>
</comment>
<evidence type="ECO:0000313" key="8">
    <source>
        <dbReference type="Proteomes" id="UP000700596"/>
    </source>
</evidence>
<dbReference type="InterPro" id="IPR005141">
    <property type="entry name" value="eRF1_2"/>
</dbReference>
<proteinExistence type="inferred from homology"/>
<dbReference type="GO" id="GO:0071025">
    <property type="term" value="P:RNA surveillance"/>
    <property type="evidence" value="ECO:0007669"/>
    <property type="project" value="InterPro"/>
</dbReference>
<dbReference type="GO" id="GO:0070966">
    <property type="term" value="P:nuclear-transcribed mRNA catabolic process, no-go decay"/>
    <property type="evidence" value="ECO:0007669"/>
    <property type="project" value="InterPro"/>
</dbReference>
<dbReference type="Gene3D" id="3.30.1330.30">
    <property type="match status" value="1"/>
</dbReference>
<gene>
    <name evidence="7" type="ORF">B0J11DRAFT_55953</name>
</gene>
<dbReference type="Gene3D" id="2.30.30.870">
    <property type="entry name" value="Pelota, domain A"/>
    <property type="match status" value="1"/>
</dbReference>
<evidence type="ECO:0000256" key="1">
    <source>
        <dbReference type="ARBA" id="ARBA00001968"/>
    </source>
</evidence>
<keyword evidence="4" id="KW-0963">Cytoplasm</keyword>
<dbReference type="InterPro" id="IPR004405">
    <property type="entry name" value="TF_pelota"/>
</dbReference>
<dbReference type="InterPro" id="IPR058547">
    <property type="entry name" value="Pelota_N"/>
</dbReference>
<evidence type="ECO:0000256" key="2">
    <source>
        <dbReference type="ARBA" id="ARBA00004496"/>
    </source>
</evidence>
<dbReference type="GO" id="GO:0005737">
    <property type="term" value="C:cytoplasm"/>
    <property type="evidence" value="ECO:0007669"/>
    <property type="project" value="UniProtKB-SubCell"/>
</dbReference>
<dbReference type="FunFam" id="2.30.30.870:FF:000001">
    <property type="entry name" value="Protein pelota homolog"/>
    <property type="match status" value="1"/>
</dbReference>
<dbReference type="InterPro" id="IPR038069">
    <property type="entry name" value="Pelota/DOM34_N"/>
</dbReference>
<comment type="similarity">
    <text evidence="3">Belongs to the eukaryotic release factor 1 family. Pelota subfamily.</text>
</comment>
<dbReference type="SUPFAM" id="SSF55315">
    <property type="entry name" value="L30e-like"/>
    <property type="match status" value="1"/>
</dbReference>
<dbReference type="Pfam" id="PF26356">
    <property type="entry name" value="Pelota_N"/>
    <property type="match status" value="1"/>
</dbReference>
<dbReference type="PANTHER" id="PTHR10853:SF0">
    <property type="entry name" value="PROTEIN PELOTA HOMOLOG"/>
    <property type="match status" value="1"/>
</dbReference>
<dbReference type="SUPFAM" id="SSF159065">
    <property type="entry name" value="Dom34/Pelota N-terminal domain-like"/>
    <property type="match status" value="1"/>
</dbReference>
<evidence type="ECO:0000256" key="4">
    <source>
        <dbReference type="ARBA" id="ARBA00022490"/>
    </source>
</evidence>
<dbReference type="EMBL" id="JAGMWT010000010">
    <property type="protein sequence ID" value="KAH7121043.1"/>
    <property type="molecule type" value="Genomic_DNA"/>
</dbReference>
<dbReference type="Pfam" id="PF03464">
    <property type="entry name" value="eRF1_2"/>
    <property type="match status" value="1"/>
</dbReference>
<evidence type="ECO:0000259" key="6">
    <source>
        <dbReference type="SMART" id="SM01194"/>
    </source>
</evidence>
<evidence type="ECO:0000256" key="5">
    <source>
        <dbReference type="ARBA" id="ARBA00022723"/>
    </source>
</evidence>
<keyword evidence="5" id="KW-0479">Metal-binding</keyword>
<evidence type="ECO:0000256" key="3">
    <source>
        <dbReference type="ARBA" id="ARBA00009504"/>
    </source>
</evidence>
<dbReference type="PANTHER" id="PTHR10853">
    <property type="entry name" value="PELOTA"/>
    <property type="match status" value="1"/>
</dbReference>
<organism evidence="7 8">
    <name type="scientific">Dendryphion nanum</name>
    <dbReference type="NCBI Taxonomy" id="256645"/>
    <lineage>
        <taxon>Eukaryota</taxon>
        <taxon>Fungi</taxon>
        <taxon>Dikarya</taxon>
        <taxon>Ascomycota</taxon>
        <taxon>Pezizomycotina</taxon>
        <taxon>Dothideomycetes</taxon>
        <taxon>Pleosporomycetidae</taxon>
        <taxon>Pleosporales</taxon>
        <taxon>Torulaceae</taxon>
        <taxon>Dendryphion</taxon>
    </lineage>
</organism>
<dbReference type="Gene3D" id="3.30.420.60">
    <property type="entry name" value="eRF1 domain 2"/>
    <property type="match status" value="1"/>
</dbReference>
<sequence length="427" mass="46758">MRLLRSTIDEKHGTGTVTLLPEEPDDMYIASEIITTGDLLRGRALRKVSKTNDIGSTSSQRITITLTIQVISKPVFDDETGTLHVPGRVTSENEHVKLGSHHTLDLELNRKFELEKIADGDDGSGGWDLVALDLLRQACNPVARASTWAVVMGEGIANIVLLTQHQMLLRQRIEVPVPRKRKGGIDGHDKGMDKFYSTTLSTLLRHMDLSNSSANSSSTAPSTQTSAPDKTVPLVIASPGFTAQSFLAYIKAEASRTNNKPLLALIPSIITAHSSNHHVHSLKEALADKTLTSRLSDTRFARETALMDRFTTLLRTDDGRAWYGPKEIERAVEKGAVGRGGGVLLISSKFVQGKGIKERKRWDTLMRQVREVEGGEVRILSEKHESGQRLEGLGGIAAILTYPLEDLDQSDEEDVAEAVNEDGEMAV</sequence>
<keyword evidence="8" id="KW-1185">Reference proteome</keyword>
<dbReference type="OrthoDB" id="10249111at2759"/>
<dbReference type="InterPro" id="IPR005140">
    <property type="entry name" value="eRF1_Pelota-like_N"/>
</dbReference>
<dbReference type="Proteomes" id="UP000700596">
    <property type="component" value="Unassembled WGS sequence"/>
</dbReference>
<dbReference type="FunFam" id="3.30.1330.30:FF:000008">
    <property type="entry name" value="Protein pelota homolog"/>
    <property type="match status" value="1"/>
</dbReference>
<accession>A0A9P9DKW9</accession>
<comment type="cofactor">
    <cofactor evidence="1">
        <name>a divalent metal cation</name>
        <dbReference type="ChEBI" id="CHEBI:60240"/>
    </cofactor>
</comment>
<dbReference type="SUPFAM" id="SSF53137">
    <property type="entry name" value="Translational machinery components"/>
    <property type="match status" value="1"/>
</dbReference>
<dbReference type="GO" id="GO:0070651">
    <property type="term" value="P:nonfunctional rRNA decay"/>
    <property type="evidence" value="ECO:0007669"/>
    <property type="project" value="TreeGrafter"/>
</dbReference>
<dbReference type="Pfam" id="PF03465">
    <property type="entry name" value="eRF1_3"/>
    <property type="match status" value="1"/>
</dbReference>